<dbReference type="RefSeq" id="WP_271435989.1">
    <property type="nucleotide sequence ID" value="NZ_CP073355.1"/>
</dbReference>
<keyword evidence="5" id="KW-1185">Reference proteome</keyword>
<dbReference type="AlphaFoldDB" id="A0AAX3BEY4"/>
<dbReference type="PANTHER" id="PTHR46401">
    <property type="entry name" value="GLYCOSYLTRANSFERASE WBBK-RELATED"/>
    <property type="match status" value="1"/>
</dbReference>
<protein>
    <submittedName>
        <fullName evidence="4">Glycosyltransferase family 4 protein</fullName>
    </submittedName>
</protein>
<reference evidence="4" key="1">
    <citation type="submission" date="2021-04" db="EMBL/GenBank/DDBJ databases">
        <authorList>
            <person name="Postec A."/>
        </authorList>
    </citation>
    <scope>NUCLEOTIDE SEQUENCE</scope>
    <source>
        <strain evidence="4">F1F22</strain>
    </source>
</reference>
<feature type="domain" description="Glycosyltransferase subfamily 4-like N-terminal" evidence="3">
    <location>
        <begin position="20"/>
        <end position="175"/>
    </location>
</feature>
<organism evidence="4 5">
    <name type="scientific">Thermospira aquatica</name>
    <dbReference type="NCBI Taxonomy" id="2828656"/>
    <lineage>
        <taxon>Bacteria</taxon>
        <taxon>Pseudomonadati</taxon>
        <taxon>Spirochaetota</taxon>
        <taxon>Spirochaetia</taxon>
        <taxon>Brevinematales</taxon>
        <taxon>Thermospiraceae</taxon>
        <taxon>Thermospira</taxon>
    </lineage>
</organism>
<evidence type="ECO:0000256" key="1">
    <source>
        <dbReference type="ARBA" id="ARBA00022679"/>
    </source>
</evidence>
<evidence type="ECO:0000313" key="5">
    <source>
        <dbReference type="Proteomes" id="UP001056539"/>
    </source>
</evidence>
<dbReference type="PANTHER" id="PTHR46401:SF2">
    <property type="entry name" value="GLYCOSYLTRANSFERASE WBBK-RELATED"/>
    <property type="match status" value="1"/>
</dbReference>
<reference evidence="4" key="2">
    <citation type="submission" date="2022-06" db="EMBL/GenBank/DDBJ databases">
        <title>Thermospira aquatica gen. nov., sp. nov.</title>
        <authorList>
            <person name="Ben Ali Gam Z."/>
            <person name="Labat M."/>
        </authorList>
    </citation>
    <scope>NUCLEOTIDE SEQUENCE</scope>
    <source>
        <strain evidence="4">F1F22</strain>
    </source>
</reference>
<keyword evidence="1" id="KW-0808">Transferase</keyword>
<proteinExistence type="predicted"/>
<dbReference type="InterPro" id="IPR028098">
    <property type="entry name" value="Glyco_trans_4-like_N"/>
</dbReference>
<evidence type="ECO:0000259" key="3">
    <source>
        <dbReference type="Pfam" id="PF13439"/>
    </source>
</evidence>
<feature type="domain" description="Glycosyl transferase family 1" evidence="2">
    <location>
        <begin position="191"/>
        <end position="337"/>
    </location>
</feature>
<dbReference type="Pfam" id="PF13439">
    <property type="entry name" value="Glyco_transf_4"/>
    <property type="match status" value="1"/>
</dbReference>
<dbReference type="Pfam" id="PF00534">
    <property type="entry name" value="Glycos_transf_1"/>
    <property type="match status" value="1"/>
</dbReference>
<name>A0AAX3BEY4_9SPIR</name>
<accession>A0AAX3BEY4</accession>
<evidence type="ECO:0000313" key="4">
    <source>
        <dbReference type="EMBL" id="URA10862.1"/>
    </source>
</evidence>
<dbReference type="EMBL" id="CP073355">
    <property type="protein sequence ID" value="URA10862.1"/>
    <property type="molecule type" value="Genomic_DNA"/>
</dbReference>
<sequence>MGKALRIGVDARPLREKKAGIGRYVEEMVNALSQRGEVELVLFSNRNVVLDEQVRGKVTIVEDKKWKYLPGTLWYLLRIPGLIQRYGIEIFWGTQHALPFTKPRGCFYVVTWHDLVYAFYPETMSWYNRLVSLLVVKRTLAVADSIVAVSETTKRDLLEHHPFVPSSKVSVIYEGKSLPDETSVTFSQQYTPYLFLLGSLEPRKNILSVLEAFRFIKEKRPDLKLVITGGRGWKKTALQNAVDRHPYRQDIVFTGYVSDETIVDLFKSCEAFLFPSLYEGFGLPLLEAEEKCPVIVNDIPVFRELGRFFENLFFCDFSEDSERVADDIFFILSGNPARLLLRGEYREIFTWEYAAQKMVQVLGMKGQ</sequence>
<dbReference type="Proteomes" id="UP001056539">
    <property type="component" value="Chromosome"/>
</dbReference>
<dbReference type="Gene3D" id="3.40.50.2000">
    <property type="entry name" value="Glycogen Phosphorylase B"/>
    <property type="match status" value="2"/>
</dbReference>
<gene>
    <name evidence="4" type="ORF">KDW03_03385</name>
</gene>
<dbReference type="GO" id="GO:0016757">
    <property type="term" value="F:glycosyltransferase activity"/>
    <property type="evidence" value="ECO:0007669"/>
    <property type="project" value="InterPro"/>
</dbReference>
<evidence type="ECO:0000259" key="2">
    <source>
        <dbReference type="Pfam" id="PF00534"/>
    </source>
</evidence>
<dbReference type="KEGG" id="taqu:KDW03_03385"/>
<dbReference type="InterPro" id="IPR001296">
    <property type="entry name" value="Glyco_trans_1"/>
</dbReference>
<dbReference type="SUPFAM" id="SSF53756">
    <property type="entry name" value="UDP-Glycosyltransferase/glycogen phosphorylase"/>
    <property type="match status" value="1"/>
</dbReference>
<dbReference type="CDD" id="cd03809">
    <property type="entry name" value="GT4_MtfB-like"/>
    <property type="match status" value="1"/>
</dbReference>